<name>A0A418W8J3_9PROT</name>
<dbReference type="OrthoDB" id="7467011at2"/>
<dbReference type="EMBL" id="QYUK01000011">
    <property type="protein sequence ID" value="RJF86331.1"/>
    <property type="molecule type" value="Genomic_DNA"/>
</dbReference>
<accession>A0A418W8J3</accession>
<dbReference type="Proteomes" id="UP000284605">
    <property type="component" value="Unassembled WGS sequence"/>
</dbReference>
<reference evidence="1 2" key="1">
    <citation type="submission" date="2018-09" db="EMBL/GenBank/DDBJ databases">
        <authorList>
            <person name="Zhu H."/>
        </authorList>
    </citation>
    <scope>NUCLEOTIDE SEQUENCE [LARGE SCALE GENOMIC DNA]</scope>
    <source>
        <strain evidence="1 2">K1W22B-8</strain>
    </source>
</reference>
<dbReference type="Gene3D" id="3.40.190.10">
    <property type="entry name" value="Periplasmic binding protein-like II"/>
    <property type="match status" value="1"/>
</dbReference>
<organism evidence="1 2">
    <name type="scientific">Oleomonas cavernae</name>
    <dbReference type="NCBI Taxonomy" id="2320859"/>
    <lineage>
        <taxon>Bacteria</taxon>
        <taxon>Pseudomonadati</taxon>
        <taxon>Pseudomonadota</taxon>
        <taxon>Alphaproteobacteria</taxon>
        <taxon>Acetobacterales</taxon>
        <taxon>Acetobacteraceae</taxon>
        <taxon>Oleomonas</taxon>
    </lineage>
</organism>
<comment type="caution">
    <text evidence="1">The sequence shown here is derived from an EMBL/GenBank/DDBJ whole genome shotgun (WGS) entry which is preliminary data.</text>
</comment>
<dbReference type="Gene3D" id="3.40.190.270">
    <property type="match status" value="1"/>
</dbReference>
<gene>
    <name evidence="1" type="ORF">D3874_04235</name>
</gene>
<proteinExistence type="predicted"/>
<dbReference type="RefSeq" id="WP_147385516.1">
    <property type="nucleotide sequence ID" value="NZ_QYUK01000011.1"/>
</dbReference>
<dbReference type="SUPFAM" id="SSF53850">
    <property type="entry name" value="Periplasmic binding protein-like II"/>
    <property type="match status" value="1"/>
</dbReference>
<evidence type="ECO:0000313" key="2">
    <source>
        <dbReference type="Proteomes" id="UP000284605"/>
    </source>
</evidence>
<keyword evidence="2" id="KW-1185">Reference proteome</keyword>
<sequence>MSAFIPKAVWYSRSPAVAPLSVAVRNGWLDEAFAAVGIPLKSTMDHRDEQVRRAYFDHHIFWSFRQGGSGPALWARSQGAATRLIGLTWNTEFQGIISRPGSGIRSAGDLTGRRYGVPRYAPLGFDVSAAFAIKGLVSGRGAEGLTHEGVDLVDLPLAPPGAAVGLGRFGLGGFQAYAAEARALLDGRIDAFYVKGGEGVAIANAIGASLVCEFGAHPDRWIRLGAGNPRPLTIGEEFCRRRPDLVDVVIREFNKVPAWARENPDEALRVVARESRVSEQAMAVSLGEDIGSHLGLSLDAEGLAAFDRYKKLLVDWSLLERDFSFDEWVEPGPLLGTGLRH</sequence>
<evidence type="ECO:0000313" key="1">
    <source>
        <dbReference type="EMBL" id="RJF86331.1"/>
    </source>
</evidence>
<protein>
    <submittedName>
        <fullName evidence="1">ABC transporter substrate-binding protein</fullName>
    </submittedName>
</protein>
<dbReference type="AlphaFoldDB" id="A0A418W8J3"/>